<protein>
    <submittedName>
        <fullName evidence="1">Uncharacterized protein</fullName>
    </submittedName>
</protein>
<dbReference type="AlphaFoldDB" id="A0A397U1Y1"/>
<sequence>MDKQCMWKLSTGRFVIKELYKLEQELEFEHAIHSFIIDIDDELISSHFNDTELDEIDCAAGPHVPDLPDQITEFLYEFVGKKIE</sequence>
<dbReference type="EMBL" id="QKWP01002521">
    <property type="protein sequence ID" value="RIB03047.1"/>
    <property type="molecule type" value="Genomic_DNA"/>
</dbReference>
<proteinExistence type="predicted"/>
<evidence type="ECO:0000313" key="1">
    <source>
        <dbReference type="EMBL" id="RIB03047.1"/>
    </source>
</evidence>
<organism evidence="1 2">
    <name type="scientific">Gigaspora rosea</name>
    <dbReference type="NCBI Taxonomy" id="44941"/>
    <lineage>
        <taxon>Eukaryota</taxon>
        <taxon>Fungi</taxon>
        <taxon>Fungi incertae sedis</taxon>
        <taxon>Mucoromycota</taxon>
        <taxon>Glomeromycotina</taxon>
        <taxon>Glomeromycetes</taxon>
        <taxon>Diversisporales</taxon>
        <taxon>Gigasporaceae</taxon>
        <taxon>Gigaspora</taxon>
    </lineage>
</organism>
<dbReference type="OrthoDB" id="2427805at2759"/>
<evidence type="ECO:0000313" key="2">
    <source>
        <dbReference type="Proteomes" id="UP000266673"/>
    </source>
</evidence>
<keyword evidence="2" id="KW-1185">Reference proteome</keyword>
<comment type="caution">
    <text evidence="1">The sequence shown here is derived from an EMBL/GenBank/DDBJ whole genome shotgun (WGS) entry which is preliminary data.</text>
</comment>
<name>A0A397U1Y1_9GLOM</name>
<accession>A0A397U1Y1</accession>
<gene>
    <name evidence="1" type="ORF">C2G38_822383</name>
</gene>
<reference evidence="1 2" key="1">
    <citation type="submission" date="2018-06" db="EMBL/GenBank/DDBJ databases">
        <title>Comparative genomics reveals the genomic features of Rhizophagus irregularis, R. cerebriforme, R. diaphanum and Gigaspora rosea, and their symbiotic lifestyle signature.</title>
        <authorList>
            <person name="Morin E."/>
            <person name="San Clemente H."/>
            <person name="Chen E.C.H."/>
            <person name="De La Providencia I."/>
            <person name="Hainaut M."/>
            <person name="Kuo A."/>
            <person name="Kohler A."/>
            <person name="Murat C."/>
            <person name="Tang N."/>
            <person name="Roy S."/>
            <person name="Loubradou J."/>
            <person name="Henrissat B."/>
            <person name="Grigoriev I.V."/>
            <person name="Corradi N."/>
            <person name="Roux C."/>
            <person name="Martin F.M."/>
        </authorList>
    </citation>
    <scope>NUCLEOTIDE SEQUENCE [LARGE SCALE GENOMIC DNA]</scope>
    <source>
        <strain evidence="1 2">DAOM 194757</strain>
    </source>
</reference>
<dbReference type="Proteomes" id="UP000266673">
    <property type="component" value="Unassembled WGS sequence"/>
</dbReference>